<sequence length="254" mass="28124">MQTMTKRARVVSRFVDKPTPQPASRIPPVLVTYPAITRQANSTYEEATFDDLMWRRKAGRDGHEAASPTSSPIITRRRVRPSKPVPRKPARACPKGPQGCTFLPQRPTNPMRGPTGRRNGQQDIIVNIPACNRASMLPCWAFTIIESAEQWWVGSKRRGAVCQQAHGIWRVLGGAPRLDGYLSIAGRVTVQQVEAVDLRMWSAWVLVTAGVHAVRIVRPRAITECTAPATPENTGTTQSVSLLQKRSTELCARL</sequence>
<protein>
    <submittedName>
        <fullName evidence="2">Uncharacterized protein</fullName>
    </submittedName>
</protein>
<dbReference type="AlphaFoldDB" id="A0A6A5W7L1"/>
<proteinExistence type="predicted"/>
<accession>A0A6A5W7L1</accession>
<dbReference type="Proteomes" id="UP000799779">
    <property type="component" value="Unassembled WGS sequence"/>
</dbReference>
<feature type="region of interest" description="Disordered" evidence="1">
    <location>
        <begin position="59"/>
        <end position="120"/>
    </location>
</feature>
<reference evidence="2" key="1">
    <citation type="journal article" date="2020" name="Stud. Mycol.">
        <title>101 Dothideomycetes genomes: a test case for predicting lifestyles and emergence of pathogens.</title>
        <authorList>
            <person name="Haridas S."/>
            <person name="Albert R."/>
            <person name="Binder M."/>
            <person name="Bloem J."/>
            <person name="Labutti K."/>
            <person name="Salamov A."/>
            <person name="Andreopoulos B."/>
            <person name="Baker S."/>
            <person name="Barry K."/>
            <person name="Bills G."/>
            <person name="Bluhm B."/>
            <person name="Cannon C."/>
            <person name="Castanera R."/>
            <person name="Culley D."/>
            <person name="Daum C."/>
            <person name="Ezra D."/>
            <person name="Gonzalez J."/>
            <person name="Henrissat B."/>
            <person name="Kuo A."/>
            <person name="Liang C."/>
            <person name="Lipzen A."/>
            <person name="Lutzoni F."/>
            <person name="Magnuson J."/>
            <person name="Mondo S."/>
            <person name="Nolan M."/>
            <person name="Ohm R."/>
            <person name="Pangilinan J."/>
            <person name="Park H.-J."/>
            <person name="Ramirez L."/>
            <person name="Alfaro M."/>
            <person name="Sun H."/>
            <person name="Tritt A."/>
            <person name="Yoshinaga Y."/>
            <person name="Zwiers L.-H."/>
            <person name="Turgeon B."/>
            <person name="Goodwin S."/>
            <person name="Spatafora J."/>
            <person name="Crous P."/>
            <person name="Grigoriev I."/>
        </authorList>
    </citation>
    <scope>NUCLEOTIDE SEQUENCE</scope>
    <source>
        <strain evidence="2">CBS 123094</strain>
    </source>
</reference>
<keyword evidence="3" id="KW-1185">Reference proteome</keyword>
<evidence type="ECO:0000313" key="3">
    <source>
        <dbReference type="Proteomes" id="UP000799779"/>
    </source>
</evidence>
<evidence type="ECO:0000256" key="1">
    <source>
        <dbReference type="SAM" id="MobiDB-lite"/>
    </source>
</evidence>
<feature type="compositionally biased region" description="Basic residues" evidence="1">
    <location>
        <begin position="75"/>
        <end position="90"/>
    </location>
</feature>
<name>A0A6A5W7L1_9PLEO</name>
<gene>
    <name evidence="2" type="ORF">P154DRAFT_579486</name>
</gene>
<organism evidence="2 3">
    <name type="scientific">Amniculicola lignicola CBS 123094</name>
    <dbReference type="NCBI Taxonomy" id="1392246"/>
    <lineage>
        <taxon>Eukaryota</taxon>
        <taxon>Fungi</taxon>
        <taxon>Dikarya</taxon>
        <taxon>Ascomycota</taxon>
        <taxon>Pezizomycotina</taxon>
        <taxon>Dothideomycetes</taxon>
        <taxon>Pleosporomycetidae</taxon>
        <taxon>Pleosporales</taxon>
        <taxon>Amniculicolaceae</taxon>
        <taxon>Amniculicola</taxon>
    </lineage>
</organism>
<dbReference type="EMBL" id="ML977620">
    <property type="protein sequence ID" value="KAF1996854.1"/>
    <property type="molecule type" value="Genomic_DNA"/>
</dbReference>
<evidence type="ECO:0000313" key="2">
    <source>
        <dbReference type="EMBL" id="KAF1996854.1"/>
    </source>
</evidence>